<accession>A0AA52EZU6</accession>
<dbReference type="Pfam" id="PF01370">
    <property type="entry name" value="Epimerase"/>
    <property type="match status" value="1"/>
</dbReference>
<proteinExistence type="predicted"/>
<name>A0AA52EZU6_9BACT</name>
<dbReference type="AlphaFoldDB" id="A0AA52EZU6"/>
<dbReference type="KEGG" id="marp:QYS47_28145"/>
<evidence type="ECO:0000259" key="1">
    <source>
        <dbReference type="Pfam" id="PF01370"/>
    </source>
</evidence>
<dbReference type="InterPro" id="IPR001509">
    <property type="entry name" value="Epimerase_deHydtase"/>
</dbReference>
<dbReference type="PANTHER" id="PTHR48079:SF6">
    <property type="entry name" value="NAD(P)-BINDING DOMAIN-CONTAINING PROTEIN-RELATED"/>
    <property type="match status" value="1"/>
</dbReference>
<dbReference type="EMBL" id="CP129968">
    <property type="protein sequence ID" value="WNB17783.1"/>
    <property type="molecule type" value="Genomic_DNA"/>
</dbReference>
<sequence length="327" mass="36504">MPKKSVLLTGATGLLGTQILRKLILQGHKVFAVKRAGSNSNINSELVTWISYDSYSQNLFDKVSQKIDIVIHAAALVSYLQKDKEKIFSVNQDWTLKIANDALLAKVDQFIFISSVSALGKNGVNNIVKEDTNFSEQSFITNYGKSKREAELKLKEMSEYGLPLLILNPSVIIGPANKYQSSAQLFGYISDNKPFFTKGIINYVDARDVAEIILNCVDDGIVNQQYVVSASYISYEKFFNAIAKELKKRPPFIPVPKSLVVFGAIIENLLSKIRSKPPTLSLETAKMAGSSIIYDSSKLKRELNFSFRELHDSIEWTAAEMQKNGEL</sequence>
<dbReference type="GO" id="GO:0004029">
    <property type="term" value="F:aldehyde dehydrogenase (NAD+) activity"/>
    <property type="evidence" value="ECO:0007669"/>
    <property type="project" value="TreeGrafter"/>
</dbReference>
<dbReference type="RefSeq" id="WP_322347284.1">
    <property type="nucleotide sequence ID" value="NZ_CP129968.2"/>
</dbReference>
<organism evidence="2">
    <name type="scientific">Marivirga arenosa</name>
    <dbReference type="NCBI Taxonomy" id="3059076"/>
    <lineage>
        <taxon>Bacteria</taxon>
        <taxon>Pseudomonadati</taxon>
        <taxon>Bacteroidota</taxon>
        <taxon>Cytophagia</taxon>
        <taxon>Cytophagales</taxon>
        <taxon>Marivirgaceae</taxon>
        <taxon>Marivirga</taxon>
    </lineage>
</organism>
<dbReference type="GO" id="GO:0005737">
    <property type="term" value="C:cytoplasm"/>
    <property type="evidence" value="ECO:0007669"/>
    <property type="project" value="TreeGrafter"/>
</dbReference>
<reference evidence="2" key="1">
    <citation type="submission" date="2023-08" db="EMBL/GenBank/DDBJ databases">
        <title>Comparative genomics and taxonomic characterization of three novel marine species of genus Marivirga.</title>
        <authorList>
            <person name="Muhammad N."/>
            <person name="Kim S.-G."/>
        </authorList>
    </citation>
    <scope>NUCLEOTIDE SEQUENCE</scope>
    <source>
        <strain evidence="2">BKB1-2</strain>
    </source>
</reference>
<dbReference type="InterPro" id="IPR036291">
    <property type="entry name" value="NAD(P)-bd_dom_sf"/>
</dbReference>
<gene>
    <name evidence="2" type="ORF">QYS47_28145</name>
</gene>
<dbReference type="SUPFAM" id="SSF51735">
    <property type="entry name" value="NAD(P)-binding Rossmann-fold domains"/>
    <property type="match status" value="1"/>
</dbReference>
<dbReference type="Gene3D" id="3.40.50.720">
    <property type="entry name" value="NAD(P)-binding Rossmann-like Domain"/>
    <property type="match status" value="1"/>
</dbReference>
<dbReference type="InterPro" id="IPR051783">
    <property type="entry name" value="NAD(P)-dependent_oxidoreduct"/>
</dbReference>
<protein>
    <submittedName>
        <fullName evidence="2">NAD-dependent epimerase/dehydratase family protein</fullName>
    </submittedName>
</protein>
<dbReference type="Proteomes" id="UP001232019">
    <property type="component" value="Chromosome"/>
</dbReference>
<dbReference type="PANTHER" id="PTHR48079">
    <property type="entry name" value="PROTEIN YEEZ"/>
    <property type="match status" value="1"/>
</dbReference>
<evidence type="ECO:0000313" key="2">
    <source>
        <dbReference type="EMBL" id="WNB17783.1"/>
    </source>
</evidence>
<feature type="domain" description="NAD-dependent epimerase/dehydratase" evidence="1">
    <location>
        <begin position="6"/>
        <end position="227"/>
    </location>
</feature>